<dbReference type="Proteomes" id="UP000199119">
    <property type="component" value="Unassembled WGS sequence"/>
</dbReference>
<dbReference type="OrthoDB" id="8538589at2"/>
<keyword evidence="3" id="KW-1185">Reference proteome</keyword>
<dbReference type="InterPro" id="IPR036568">
    <property type="entry name" value="GGCT-like_sf"/>
</dbReference>
<proteinExistence type="predicted"/>
<dbReference type="Gene3D" id="3.10.490.10">
    <property type="entry name" value="Gamma-glutamyl cyclotransferase-like"/>
    <property type="match status" value="1"/>
</dbReference>
<accession>A0A1I2CCX6</accession>
<organism evidence="2 3">
    <name type="scientific">Paracidovorax wautersii</name>
    <dbReference type="NCBI Taxonomy" id="1177982"/>
    <lineage>
        <taxon>Bacteria</taxon>
        <taxon>Pseudomonadati</taxon>
        <taxon>Pseudomonadota</taxon>
        <taxon>Betaproteobacteria</taxon>
        <taxon>Burkholderiales</taxon>
        <taxon>Comamonadaceae</taxon>
        <taxon>Paracidovorax</taxon>
    </lineage>
</organism>
<sequence length="147" mass="15976">MPHETTLGAAQPARHVFVYGTLRRGGSNDITRLSPAPVWVGPACLRGALYSLGPYPGMRLDGHGEQDPPVVGEVYAVTPALERQLDLIEGLDPDGAATDADEYAKRDVVVDVEGRPLACFMYVIHPRYATSDARLLHGDWFRVAPPL</sequence>
<evidence type="ECO:0000259" key="1">
    <source>
        <dbReference type="Pfam" id="PF06094"/>
    </source>
</evidence>
<protein>
    <submittedName>
        <fullName evidence="2">Uncharacterized conserved protein YtfP, gamma-glutamylcyclotransferase (GGCT)/AIG2-like family</fullName>
    </submittedName>
</protein>
<dbReference type="InterPro" id="IPR013024">
    <property type="entry name" value="GGCT-like"/>
</dbReference>
<dbReference type="Pfam" id="PF06094">
    <property type="entry name" value="GGACT"/>
    <property type="match status" value="1"/>
</dbReference>
<gene>
    <name evidence="2" type="ORF">SAMN04489711_1048</name>
</gene>
<name>A0A1I2CCX6_9BURK</name>
<feature type="domain" description="Gamma-glutamylcyclotransferase AIG2-like" evidence="1">
    <location>
        <begin position="16"/>
        <end position="140"/>
    </location>
</feature>
<evidence type="ECO:0000313" key="3">
    <source>
        <dbReference type="Proteomes" id="UP000199119"/>
    </source>
</evidence>
<dbReference type="InterPro" id="IPR009288">
    <property type="entry name" value="AIG2-like_dom"/>
</dbReference>
<dbReference type="AlphaFoldDB" id="A0A1I2CCX6"/>
<dbReference type="SUPFAM" id="SSF110857">
    <property type="entry name" value="Gamma-glutamyl cyclotransferase-like"/>
    <property type="match status" value="1"/>
</dbReference>
<dbReference type="STRING" id="1177982.SAMN04489711_1048"/>
<dbReference type="GO" id="GO:0016740">
    <property type="term" value="F:transferase activity"/>
    <property type="evidence" value="ECO:0007669"/>
    <property type="project" value="UniProtKB-KW"/>
</dbReference>
<keyword evidence="2" id="KW-0808">Transferase</keyword>
<dbReference type="RefSeq" id="WP_092938963.1">
    <property type="nucleotide sequence ID" value="NZ_FONX01000004.1"/>
</dbReference>
<evidence type="ECO:0000313" key="2">
    <source>
        <dbReference type="EMBL" id="SFE66068.1"/>
    </source>
</evidence>
<dbReference type="CDD" id="cd06661">
    <property type="entry name" value="GGCT_like"/>
    <property type="match status" value="1"/>
</dbReference>
<dbReference type="EMBL" id="FONX01000004">
    <property type="protein sequence ID" value="SFE66068.1"/>
    <property type="molecule type" value="Genomic_DNA"/>
</dbReference>
<reference evidence="3" key="1">
    <citation type="submission" date="2016-10" db="EMBL/GenBank/DDBJ databases">
        <authorList>
            <person name="Varghese N."/>
            <person name="Submissions S."/>
        </authorList>
    </citation>
    <scope>NUCLEOTIDE SEQUENCE [LARGE SCALE GENOMIC DNA]</scope>
    <source>
        <strain evidence="3">DSM 27981</strain>
    </source>
</reference>